<dbReference type="PANTHER" id="PTHR31566">
    <property type="entry name" value="CYTOCHROME C BIOGENESIS PROTEIN CCS1, CHLOROPLASTIC"/>
    <property type="match status" value="1"/>
</dbReference>
<sequence>MSNLSTQPQDPRGDRDDITQPRLGAVGLLRFAWRQLTSMRTALFLLLLLAVAALPGSVFPQRSIDAVRTADWIARHETAGPWLDRLGFFEVYASPWFAAIYLLLFISLVGCVLPRSKVHWKAMRAQPPRAPKRLERLAAHDSAEMDGSQDEVLEQLRGALKSARFRTHSHDATTVSAEKGYLKETGNLFFHLALIGVIVGMAWGHLFGWKGDVIVPVGETFANTAARYDTLSPGPLVDPADFSPFVMTLTRFDAQFETDVKGKGQFGSPRDFTAYVDFQKSPGAKVEKKVIRVNGPLETGGGTAFLLGNGYAPHITVKDAEGRVTYSDSTPFLAQDNFYTSVGAVKVPGAGPEGKQLGFAGLFLPTAVLDDQGPRSVFPDVLEPALALSAFEGTLFPGGRPQSVYSLDTAEMTQLKNKEGTDLLRIWLTPGQTYTLPGGQGSITFDGVERFAGISIRNDPGKELTLISSLVALLGLILSLTIRRRRVFVRVSPADTQGRTVVHIGGLAKDDDEGMGEQLEDVLTQLKERT</sequence>
<dbReference type="eggNOG" id="COG1333">
    <property type="taxonomic scope" value="Bacteria"/>
</dbReference>
<dbReference type="InterPro" id="IPR007816">
    <property type="entry name" value="ResB-like_domain"/>
</dbReference>
<evidence type="ECO:0000313" key="8">
    <source>
        <dbReference type="EMBL" id="KGN38188.1"/>
    </source>
</evidence>
<feature type="transmembrane region" description="Helical" evidence="6">
    <location>
        <begin position="188"/>
        <end position="209"/>
    </location>
</feature>
<comment type="subcellular location">
    <subcellularLocation>
        <location evidence="1">Membrane</location>
        <topology evidence="1">Multi-pass membrane protein</topology>
    </subcellularLocation>
</comment>
<dbReference type="GO" id="GO:0017004">
    <property type="term" value="P:cytochrome complex assembly"/>
    <property type="evidence" value="ECO:0007669"/>
    <property type="project" value="UniProtKB-KW"/>
</dbReference>
<evidence type="ECO:0000256" key="6">
    <source>
        <dbReference type="SAM" id="Phobius"/>
    </source>
</evidence>
<evidence type="ECO:0000259" key="7">
    <source>
        <dbReference type="Pfam" id="PF05140"/>
    </source>
</evidence>
<feature type="transmembrane region" description="Helical" evidence="6">
    <location>
        <begin position="96"/>
        <end position="114"/>
    </location>
</feature>
<proteinExistence type="predicted"/>
<name>A0A0A0JM31_9MICO</name>
<dbReference type="InterPro" id="IPR023494">
    <property type="entry name" value="Cyt_c_bgen_Ccs1/CcsB/ResB"/>
</dbReference>
<protein>
    <submittedName>
        <fullName evidence="8">Cytochrome C biogenesis protein</fullName>
    </submittedName>
</protein>
<keyword evidence="2 6" id="KW-0812">Transmembrane</keyword>
<dbReference type="STRING" id="1385521.N803_10515"/>
<evidence type="ECO:0000256" key="2">
    <source>
        <dbReference type="ARBA" id="ARBA00022692"/>
    </source>
</evidence>
<dbReference type="Pfam" id="PF05140">
    <property type="entry name" value="ResB"/>
    <property type="match status" value="1"/>
</dbReference>
<accession>A0A0A0JM31</accession>
<dbReference type="OrthoDB" id="3949537at2"/>
<keyword evidence="9" id="KW-1185">Reference proteome</keyword>
<dbReference type="PANTHER" id="PTHR31566:SF0">
    <property type="entry name" value="CYTOCHROME C BIOGENESIS PROTEIN CCS1, CHLOROPLASTIC"/>
    <property type="match status" value="1"/>
</dbReference>
<dbReference type="GO" id="GO:0016020">
    <property type="term" value="C:membrane"/>
    <property type="evidence" value="ECO:0007669"/>
    <property type="project" value="UniProtKB-SubCell"/>
</dbReference>
<feature type="transmembrane region" description="Helical" evidence="6">
    <location>
        <begin position="41"/>
        <end position="59"/>
    </location>
</feature>
<dbReference type="AlphaFoldDB" id="A0A0A0JM31"/>
<dbReference type="EMBL" id="AVPK01000003">
    <property type="protein sequence ID" value="KGN38188.1"/>
    <property type="molecule type" value="Genomic_DNA"/>
</dbReference>
<comment type="caution">
    <text evidence="8">The sequence shown here is derived from an EMBL/GenBank/DDBJ whole genome shotgun (WGS) entry which is preliminary data.</text>
</comment>
<dbReference type="RefSeq" id="WP_052111979.1">
    <property type="nucleotide sequence ID" value="NZ_AVPK01000003.1"/>
</dbReference>
<feature type="transmembrane region" description="Helical" evidence="6">
    <location>
        <begin position="464"/>
        <end position="482"/>
    </location>
</feature>
<dbReference type="Proteomes" id="UP000030011">
    <property type="component" value="Unassembled WGS sequence"/>
</dbReference>
<evidence type="ECO:0000256" key="3">
    <source>
        <dbReference type="ARBA" id="ARBA00022748"/>
    </source>
</evidence>
<keyword evidence="4 6" id="KW-1133">Transmembrane helix</keyword>
<feature type="domain" description="ResB-like" evidence="7">
    <location>
        <begin position="39"/>
        <end position="519"/>
    </location>
</feature>
<keyword evidence="3" id="KW-0201">Cytochrome c-type biogenesis</keyword>
<evidence type="ECO:0000256" key="4">
    <source>
        <dbReference type="ARBA" id="ARBA00022989"/>
    </source>
</evidence>
<keyword evidence="5 6" id="KW-0472">Membrane</keyword>
<organism evidence="8 9">
    <name type="scientific">Knoellia subterranea KCTC 19937</name>
    <dbReference type="NCBI Taxonomy" id="1385521"/>
    <lineage>
        <taxon>Bacteria</taxon>
        <taxon>Bacillati</taxon>
        <taxon>Actinomycetota</taxon>
        <taxon>Actinomycetes</taxon>
        <taxon>Micrococcales</taxon>
        <taxon>Intrasporangiaceae</taxon>
        <taxon>Knoellia</taxon>
    </lineage>
</organism>
<reference evidence="8 9" key="1">
    <citation type="submission" date="2013-08" db="EMBL/GenBank/DDBJ databases">
        <title>The genome sequence of Knoellia subterranea.</title>
        <authorList>
            <person name="Zhu W."/>
            <person name="Wang G."/>
        </authorList>
    </citation>
    <scope>NUCLEOTIDE SEQUENCE [LARGE SCALE GENOMIC DNA]</scope>
    <source>
        <strain evidence="8 9">KCTC 19937</strain>
    </source>
</reference>
<gene>
    <name evidence="8" type="ORF">N803_10515</name>
</gene>
<evidence type="ECO:0000256" key="5">
    <source>
        <dbReference type="ARBA" id="ARBA00023136"/>
    </source>
</evidence>
<evidence type="ECO:0000313" key="9">
    <source>
        <dbReference type="Proteomes" id="UP000030011"/>
    </source>
</evidence>
<evidence type="ECO:0000256" key="1">
    <source>
        <dbReference type="ARBA" id="ARBA00004141"/>
    </source>
</evidence>